<dbReference type="STRING" id="157652.A0A371EMG2"/>
<dbReference type="PANTHER" id="PTHR33264">
    <property type="entry name" value="EXPRESSED PROTEIN"/>
    <property type="match status" value="1"/>
</dbReference>
<feature type="non-terminal residue" evidence="1">
    <location>
        <position position="1"/>
    </location>
</feature>
<evidence type="ECO:0000313" key="1">
    <source>
        <dbReference type="EMBL" id="RDX67242.1"/>
    </source>
</evidence>
<evidence type="ECO:0000313" key="2">
    <source>
        <dbReference type="Proteomes" id="UP000257109"/>
    </source>
</evidence>
<dbReference type="PANTHER" id="PTHR33264:SF25">
    <property type="entry name" value="PROTEIN, PUTATIVE-RELATED"/>
    <property type="match status" value="1"/>
</dbReference>
<dbReference type="AlphaFoldDB" id="A0A371EMG2"/>
<sequence>MARQFTAGPQPAHRPKRRGVGEAAGGAAAECAAVCCCFPCAVLNLVVLAVYKVPKGLARKAADKRRRRLPKKNDDVLLHPNRSSSAVANEVTVGSTRVEELFSQGLENDKPEEDRLEKEMWARFAGTGFWRSDSQRQPLGVETVSWRQALRRGRGTRACLSGVMFQFGTSYVRVSKTPNETTTCRWLRSHYTVIRFCNLQI</sequence>
<dbReference type="Proteomes" id="UP000257109">
    <property type="component" value="Unassembled WGS sequence"/>
</dbReference>
<reference evidence="1" key="1">
    <citation type="submission" date="2018-05" db="EMBL/GenBank/DDBJ databases">
        <title>Draft genome of Mucuna pruriens seed.</title>
        <authorList>
            <person name="Nnadi N.E."/>
            <person name="Vos R."/>
            <person name="Hasami M.H."/>
            <person name="Devisetty U.K."/>
            <person name="Aguiy J.C."/>
        </authorList>
    </citation>
    <scope>NUCLEOTIDE SEQUENCE [LARGE SCALE GENOMIC DNA]</scope>
    <source>
        <strain evidence="1">JCA_2017</strain>
    </source>
</reference>
<dbReference type="OrthoDB" id="695262at2759"/>
<name>A0A371EMG2_MUCPR</name>
<gene>
    <name evidence="1" type="ORF">CR513_53908</name>
</gene>
<keyword evidence="2" id="KW-1185">Reference proteome</keyword>
<organism evidence="1 2">
    <name type="scientific">Mucuna pruriens</name>
    <name type="common">Velvet bean</name>
    <name type="synonym">Dolichos pruriens</name>
    <dbReference type="NCBI Taxonomy" id="157652"/>
    <lineage>
        <taxon>Eukaryota</taxon>
        <taxon>Viridiplantae</taxon>
        <taxon>Streptophyta</taxon>
        <taxon>Embryophyta</taxon>
        <taxon>Tracheophyta</taxon>
        <taxon>Spermatophyta</taxon>
        <taxon>Magnoliopsida</taxon>
        <taxon>eudicotyledons</taxon>
        <taxon>Gunneridae</taxon>
        <taxon>Pentapetalae</taxon>
        <taxon>rosids</taxon>
        <taxon>fabids</taxon>
        <taxon>Fabales</taxon>
        <taxon>Fabaceae</taxon>
        <taxon>Papilionoideae</taxon>
        <taxon>50 kb inversion clade</taxon>
        <taxon>NPAAA clade</taxon>
        <taxon>indigoferoid/millettioid clade</taxon>
        <taxon>Phaseoleae</taxon>
        <taxon>Mucuna</taxon>
    </lineage>
</organism>
<accession>A0A371EMG2</accession>
<protein>
    <submittedName>
        <fullName evidence="1">Uncharacterized protein</fullName>
    </submittedName>
</protein>
<proteinExistence type="predicted"/>
<dbReference type="EMBL" id="QJKJ01013084">
    <property type="protein sequence ID" value="RDX67242.1"/>
    <property type="molecule type" value="Genomic_DNA"/>
</dbReference>
<comment type="caution">
    <text evidence="1">The sequence shown here is derived from an EMBL/GenBank/DDBJ whole genome shotgun (WGS) entry which is preliminary data.</text>
</comment>